<reference evidence="1 2" key="1">
    <citation type="submission" date="2016-07" db="EMBL/GenBank/DDBJ databases">
        <title>Characterization of three bacteriophages infecting bacteria isolated from shrimp culture pond water.</title>
        <authorList>
            <person name="Khoa H.V."/>
        </authorList>
    </citation>
    <scope>NUCLEOTIDE SEQUENCE [LARGE SCALE GENOMIC DNA]</scope>
</reference>
<evidence type="ECO:0000313" key="2">
    <source>
        <dbReference type="Proteomes" id="UP000224877"/>
    </source>
</evidence>
<dbReference type="Proteomes" id="UP000224877">
    <property type="component" value="Segment"/>
</dbReference>
<accession>A0A1B4XWZ4</accession>
<dbReference type="Gene3D" id="1.10.3210.10">
    <property type="entry name" value="Hypothetical protein af1432"/>
    <property type="match status" value="1"/>
</dbReference>
<name>A0A1B4XWZ4_9CAUD</name>
<evidence type="ECO:0000313" key="1">
    <source>
        <dbReference type="EMBL" id="BAV39325.1"/>
    </source>
</evidence>
<keyword evidence="2" id="KW-1185">Reference proteome</keyword>
<gene>
    <name evidence="1" type="ORF">BPT24_201</name>
</gene>
<dbReference type="EMBL" id="LC168164">
    <property type="protein sequence ID" value="BAV39325.1"/>
    <property type="molecule type" value="Genomic_DNA"/>
</dbReference>
<protein>
    <recommendedName>
        <fullName evidence="3">Phosphohydrolase</fullName>
    </recommendedName>
</protein>
<evidence type="ECO:0008006" key="3">
    <source>
        <dbReference type="Google" id="ProtNLM"/>
    </source>
</evidence>
<sequence length="185" mass="21550">MWQGIKREDYKLIVESRQLAFSAHDRWTNHDYKKGVGYSYHLQMAVDFGIMFLHLLEPEERAIAISGIYLHDAVEDVRLTKNDIIKSIENKRVAQLSCNMCCDIWGGTRDERNSPSYYKRVNSDKLSVYGKLCDRMANITESILTKGEPTDFYIDEMEDFLSKLDIDKNGFQEMSLYLKEIAGFH</sequence>
<organism evidence="1 2">
    <name type="scientific">Tenacibaculum phage pT24</name>
    <dbReference type="NCBI Taxonomy" id="1880590"/>
    <lineage>
        <taxon>Viruses</taxon>
        <taxon>Duplodnaviria</taxon>
        <taxon>Heunggongvirae</taxon>
        <taxon>Uroviricota</taxon>
        <taxon>Caudoviricetes</taxon>
        <taxon>Kungbxnavirus</taxon>
        <taxon>Kungbxnavirus pT24</taxon>
    </lineage>
</organism>
<proteinExistence type="predicted"/>